<feature type="transmembrane region" description="Helical" evidence="8">
    <location>
        <begin position="35"/>
        <end position="56"/>
    </location>
</feature>
<feature type="transmembrane region" description="Helical" evidence="8">
    <location>
        <begin position="254"/>
        <end position="280"/>
    </location>
</feature>
<feature type="region of interest" description="Disordered" evidence="7">
    <location>
        <begin position="1"/>
        <end position="25"/>
    </location>
</feature>
<comment type="subcellular location">
    <subcellularLocation>
        <location evidence="1">Membrane</location>
        <topology evidence="1">Multi-pass membrane protein</topology>
    </subcellularLocation>
</comment>
<feature type="transmembrane region" description="Helical" evidence="8">
    <location>
        <begin position="292"/>
        <end position="314"/>
    </location>
</feature>
<dbReference type="InterPro" id="IPR011701">
    <property type="entry name" value="MFS"/>
</dbReference>
<evidence type="ECO:0000256" key="6">
    <source>
        <dbReference type="ARBA" id="ARBA00023136"/>
    </source>
</evidence>
<evidence type="ECO:0000256" key="2">
    <source>
        <dbReference type="ARBA" id="ARBA00008335"/>
    </source>
</evidence>
<evidence type="ECO:0000313" key="9">
    <source>
        <dbReference type="EMBL" id="MBW8270489.1"/>
    </source>
</evidence>
<dbReference type="NCBIfam" id="TIGR00901">
    <property type="entry name" value="2A0125"/>
    <property type="match status" value="1"/>
</dbReference>
<evidence type="ECO:0000256" key="7">
    <source>
        <dbReference type="SAM" id="MobiDB-lite"/>
    </source>
</evidence>
<dbReference type="Proteomes" id="UP001519924">
    <property type="component" value="Unassembled WGS sequence"/>
</dbReference>
<feature type="transmembrane region" description="Helical" evidence="8">
    <location>
        <begin position="321"/>
        <end position="339"/>
    </location>
</feature>
<evidence type="ECO:0000256" key="1">
    <source>
        <dbReference type="ARBA" id="ARBA00004141"/>
    </source>
</evidence>
<comment type="caution">
    <text evidence="9">The sequence shown here is derived from an EMBL/GenBank/DDBJ whole genome shotgun (WGS) entry which is preliminary data.</text>
</comment>
<sequence length="459" mass="47724">MRDFAAPGAARSDSRSGSASPAAAPRWRPFGDRRFLVLLALGFSAGVPLPLVAGAVLRQWFTEAGLSLTEIGLTALIGWAYSFKFLWSPLLDETRPPLGLARLGRRRGWLALIQPCLAAAILATGLTDPAAAPLATAAGAVLVAFLSASQDIVVDAYRIEILAEREQGYGLACYIWGYRAALLASGAGTLWLVGAIGWAGAYAYAAALIGIGLLAVLAAGEPAAPAVLPGGAGWRARLRAAVVEPLADFTRRPAWLGILLFVGLYKLGEAMAGTMTVPFYRQLGFAREDVATVGSVFGLAALLGGALAGGWVVARIGVGRALVLTGLGQMLSNLMYVALARAGHDMAMLWAQVGVESFTDGMADAAFVAYLSGLTSRAFTATQYALLSSLATIPLRTAGAASGWLVERLGLGWADFFLITTAAALPAMAIMLWLLARLPPAAASVRKTAASPDEAPRPT</sequence>
<accession>A0ABS7F4F6</accession>
<keyword evidence="5 8" id="KW-1133">Transmembrane helix</keyword>
<protein>
    <submittedName>
        <fullName evidence="9">MFS transporter</fullName>
    </submittedName>
</protein>
<dbReference type="SUPFAM" id="SSF103473">
    <property type="entry name" value="MFS general substrate transporter"/>
    <property type="match status" value="1"/>
</dbReference>
<keyword evidence="10" id="KW-1185">Reference proteome</keyword>
<feature type="transmembrane region" description="Helical" evidence="8">
    <location>
        <begin position="416"/>
        <end position="436"/>
    </location>
</feature>
<evidence type="ECO:0000256" key="8">
    <source>
        <dbReference type="SAM" id="Phobius"/>
    </source>
</evidence>
<keyword evidence="6 8" id="KW-0472">Membrane</keyword>
<comment type="similarity">
    <text evidence="2">Belongs to the major facilitator superfamily.</text>
</comment>
<dbReference type="PANTHER" id="PTHR12778">
    <property type="entry name" value="SOLUTE CARRIER FAMILY 33 ACETYL-COA TRANSPORTER -RELATED"/>
    <property type="match status" value="1"/>
</dbReference>
<feature type="transmembrane region" description="Helical" evidence="8">
    <location>
        <begin position="130"/>
        <end position="148"/>
    </location>
</feature>
<keyword evidence="4 8" id="KW-0812">Transmembrane</keyword>
<gene>
    <name evidence="9" type="ORF">K1J50_13460</name>
</gene>
<organism evidence="9 10">
    <name type="scientific">Caldovatus aquaticus</name>
    <dbReference type="NCBI Taxonomy" id="2865671"/>
    <lineage>
        <taxon>Bacteria</taxon>
        <taxon>Pseudomonadati</taxon>
        <taxon>Pseudomonadota</taxon>
        <taxon>Alphaproteobacteria</taxon>
        <taxon>Acetobacterales</taxon>
        <taxon>Roseomonadaceae</taxon>
        <taxon>Caldovatus</taxon>
    </lineage>
</organism>
<evidence type="ECO:0000313" key="10">
    <source>
        <dbReference type="Proteomes" id="UP001519924"/>
    </source>
</evidence>
<name>A0ABS7F4F6_9PROT</name>
<keyword evidence="3" id="KW-0813">Transport</keyword>
<reference evidence="9 10" key="1">
    <citation type="submission" date="2021-08" db="EMBL/GenBank/DDBJ databases">
        <title>Caldovatus sediminis gen. nov., sp. nov., a moderately thermophilic bacterium isolated from a hot spring.</title>
        <authorList>
            <person name="Hu C.-J."/>
            <person name="Li W.-J."/>
            <person name="Xian W.-D."/>
        </authorList>
    </citation>
    <scope>NUCLEOTIDE SEQUENCE [LARGE SCALE GENOMIC DNA]</scope>
    <source>
        <strain evidence="9 10">SYSU G05006</strain>
    </source>
</reference>
<evidence type="ECO:0000256" key="5">
    <source>
        <dbReference type="ARBA" id="ARBA00022989"/>
    </source>
</evidence>
<dbReference type="EMBL" id="JAHZUY010000041">
    <property type="protein sequence ID" value="MBW8270489.1"/>
    <property type="molecule type" value="Genomic_DNA"/>
</dbReference>
<dbReference type="InterPro" id="IPR004752">
    <property type="entry name" value="AmpG_permease/AT-1"/>
</dbReference>
<dbReference type="RefSeq" id="WP_220118230.1">
    <property type="nucleotide sequence ID" value="NZ_JAHZUY010000041.1"/>
</dbReference>
<evidence type="ECO:0000256" key="3">
    <source>
        <dbReference type="ARBA" id="ARBA00022448"/>
    </source>
</evidence>
<proteinExistence type="inferred from homology"/>
<dbReference type="InterPro" id="IPR036259">
    <property type="entry name" value="MFS_trans_sf"/>
</dbReference>
<dbReference type="PANTHER" id="PTHR12778:SF10">
    <property type="entry name" value="MAJOR FACILITATOR SUPERFAMILY DOMAIN-CONTAINING PROTEIN 3"/>
    <property type="match status" value="1"/>
</dbReference>
<feature type="transmembrane region" description="Helical" evidence="8">
    <location>
        <begin position="199"/>
        <end position="219"/>
    </location>
</feature>
<dbReference type="Gene3D" id="1.20.1250.20">
    <property type="entry name" value="MFS general substrate transporter like domains"/>
    <property type="match status" value="2"/>
</dbReference>
<dbReference type="Pfam" id="PF07690">
    <property type="entry name" value="MFS_1"/>
    <property type="match status" value="1"/>
</dbReference>
<feature type="transmembrane region" description="Helical" evidence="8">
    <location>
        <begin position="108"/>
        <end position="124"/>
    </location>
</feature>
<feature type="transmembrane region" description="Helical" evidence="8">
    <location>
        <begin position="68"/>
        <end position="87"/>
    </location>
</feature>
<evidence type="ECO:0000256" key="4">
    <source>
        <dbReference type="ARBA" id="ARBA00022692"/>
    </source>
</evidence>
<feature type="transmembrane region" description="Helical" evidence="8">
    <location>
        <begin position="169"/>
        <end position="193"/>
    </location>
</feature>